<proteinExistence type="predicted"/>
<organism evidence="2 3">
    <name type="scientific">Kitasatospora cineracea</name>
    <dbReference type="NCBI Taxonomy" id="88074"/>
    <lineage>
        <taxon>Bacteria</taxon>
        <taxon>Bacillati</taxon>
        <taxon>Actinomycetota</taxon>
        <taxon>Actinomycetes</taxon>
        <taxon>Kitasatosporales</taxon>
        <taxon>Streptomycetaceae</taxon>
        <taxon>Kitasatospora</taxon>
    </lineage>
</organism>
<feature type="transmembrane region" description="Helical" evidence="1">
    <location>
        <begin position="12"/>
        <end position="34"/>
    </location>
</feature>
<dbReference type="AlphaFoldDB" id="A0A3N4R7X4"/>
<gene>
    <name evidence="2" type="ORF">EDD38_6771</name>
</gene>
<keyword evidence="1" id="KW-1133">Transmembrane helix</keyword>
<keyword evidence="1" id="KW-0472">Membrane</keyword>
<comment type="caution">
    <text evidence="2">The sequence shown here is derived from an EMBL/GenBank/DDBJ whole genome shotgun (WGS) entry which is preliminary data.</text>
</comment>
<name>A0A3N4R7X4_9ACTN</name>
<accession>A0A3N4R7X4</accession>
<dbReference type="EMBL" id="RKQG01000002">
    <property type="protein sequence ID" value="RPE29613.1"/>
    <property type="molecule type" value="Genomic_DNA"/>
</dbReference>
<feature type="transmembrane region" description="Helical" evidence="1">
    <location>
        <begin position="119"/>
        <end position="139"/>
    </location>
</feature>
<sequence>MWRLLSWEVDSGSLAVLEASGAVAGLFLASRLVVRRSRARRRAEMRWLGQAVLQYVACCLTPFLVLTVVAALIVPDGEGDPGIGPDLALLGMVVIWVSVPTFVLLLVQAPRAQRGAKVGALVGLLPSALPMLLVLFGGWPLLLLVAAQLFFGFLVLQGHVPLSFLGLPALGAGSRPDLLPARGAEM</sequence>
<reference evidence="2 3" key="1">
    <citation type="submission" date="2018-11" db="EMBL/GenBank/DDBJ databases">
        <title>Sequencing the genomes of 1000 actinobacteria strains.</title>
        <authorList>
            <person name="Klenk H.-P."/>
        </authorList>
    </citation>
    <scope>NUCLEOTIDE SEQUENCE [LARGE SCALE GENOMIC DNA]</scope>
    <source>
        <strain evidence="2 3">DSM 44781</strain>
    </source>
</reference>
<evidence type="ECO:0000256" key="1">
    <source>
        <dbReference type="SAM" id="Phobius"/>
    </source>
</evidence>
<feature type="transmembrane region" description="Helical" evidence="1">
    <location>
        <begin position="87"/>
        <end position="107"/>
    </location>
</feature>
<keyword evidence="1" id="KW-0812">Transmembrane</keyword>
<evidence type="ECO:0000313" key="3">
    <source>
        <dbReference type="Proteomes" id="UP000266906"/>
    </source>
</evidence>
<keyword evidence="3" id="KW-1185">Reference proteome</keyword>
<dbReference type="Proteomes" id="UP000266906">
    <property type="component" value="Unassembled WGS sequence"/>
</dbReference>
<evidence type="ECO:0000313" key="2">
    <source>
        <dbReference type="EMBL" id="RPE29613.1"/>
    </source>
</evidence>
<protein>
    <submittedName>
        <fullName evidence="2">Uncharacterized protein</fullName>
    </submittedName>
</protein>
<feature type="transmembrane region" description="Helical" evidence="1">
    <location>
        <begin position="55"/>
        <end position="75"/>
    </location>
</feature>
<feature type="transmembrane region" description="Helical" evidence="1">
    <location>
        <begin position="145"/>
        <end position="167"/>
    </location>
</feature>